<dbReference type="Proteomes" id="UP000054007">
    <property type="component" value="Unassembled WGS sequence"/>
</dbReference>
<evidence type="ECO:0000313" key="1">
    <source>
        <dbReference type="EMBL" id="KIY65947.1"/>
    </source>
</evidence>
<proteinExistence type="predicted"/>
<reference evidence="1 2" key="1">
    <citation type="journal article" date="2015" name="Fungal Genet. Biol.">
        <title>Evolution of novel wood decay mechanisms in Agaricales revealed by the genome sequences of Fistulina hepatica and Cylindrobasidium torrendii.</title>
        <authorList>
            <person name="Floudas D."/>
            <person name="Held B.W."/>
            <person name="Riley R."/>
            <person name="Nagy L.G."/>
            <person name="Koehler G."/>
            <person name="Ransdell A.S."/>
            <person name="Younus H."/>
            <person name="Chow J."/>
            <person name="Chiniquy J."/>
            <person name="Lipzen A."/>
            <person name="Tritt A."/>
            <person name="Sun H."/>
            <person name="Haridas S."/>
            <person name="LaButti K."/>
            <person name="Ohm R.A."/>
            <person name="Kues U."/>
            <person name="Blanchette R.A."/>
            <person name="Grigoriev I.V."/>
            <person name="Minto R.E."/>
            <person name="Hibbett D.S."/>
        </authorList>
    </citation>
    <scope>NUCLEOTIDE SEQUENCE [LARGE SCALE GENOMIC DNA]</scope>
    <source>
        <strain evidence="1 2">FP15055 ss-10</strain>
    </source>
</reference>
<organism evidence="1 2">
    <name type="scientific">Cylindrobasidium torrendii FP15055 ss-10</name>
    <dbReference type="NCBI Taxonomy" id="1314674"/>
    <lineage>
        <taxon>Eukaryota</taxon>
        <taxon>Fungi</taxon>
        <taxon>Dikarya</taxon>
        <taxon>Basidiomycota</taxon>
        <taxon>Agaricomycotina</taxon>
        <taxon>Agaricomycetes</taxon>
        <taxon>Agaricomycetidae</taxon>
        <taxon>Agaricales</taxon>
        <taxon>Marasmiineae</taxon>
        <taxon>Physalacriaceae</taxon>
        <taxon>Cylindrobasidium</taxon>
    </lineage>
</organism>
<gene>
    <name evidence="1" type="ORF">CYLTODRAFT_355895</name>
</gene>
<dbReference type="AlphaFoldDB" id="A0A0D7B623"/>
<accession>A0A0D7B623</accession>
<dbReference type="OrthoDB" id="2662290at2759"/>
<dbReference type="EMBL" id="KN880571">
    <property type="protein sequence ID" value="KIY65947.1"/>
    <property type="molecule type" value="Genomic_DNA"/>
</dbReference>
<sequence length="334" mass="36504">MAHARYRGLLYEHGHGYPFWIPEPNDASSQVYKDQGLSIGDVVALTDDGGYDYLFNIHHPATHPLNKGGTPSDFEPIPPPHYDDPKEVRRRDAFYPANTAITSSSVRKREISAEVAVEPATDCDHGAVLTLPRGGVRIDAQKASQYLKHAGKHAISWYRYANQDLAWNLRSGQLYLVTGVDKCSSWGVASFSKGSASHSASIKFLAAGVGSVDAKIKNTWSSDFGFEHRAGVQESGINNQCVFARGIVISVRSGVLAKLCRQNVKTNYLDIKKKPPPLIHKSHPFSSTSRQPYGEAPDGMEALDEGGGVELASFPGDQVLLHLSHRLRSLTANQ</sequence>
<protein>
    <submittedName>
        <fullName evidence="1">Uncharacterized protein</fullName>
    </submittedName>
</protein>
<keyword evidence="2" id="KW-1185">Reference proteome</keyword>
<evidence type="ECO:0000313" key="2">
    <source>
        <dbReference type="Proteomes" id="UP000054007"/>
    </source>
</evidence>
<dbReference type="STRING" id="1314674.A0A0D7B623"/>
<name>A0A0D7B623_9AGAR</name>